<dbReference type="AlphaFoldDB" id="A0A146GB23"/>
<dbReference type="Pfam" id="PF18982">
    <property type="entry name" value="JetA"/>
    <property type="match status" value="1"/>
</dbReference>
<dbReference type="EMBL" id="BDCO01000002">
    <property type="protein sequence ID" value="GAT34412.1"/>
    <property type="molecule type" value="Genomic_DNA"/>
</dbReference>
<reference evidence="2" key="1">
    <citation type="journal article" date="2017" name="Genome Announc.">
        <title>Draft Genome Sequence of Terrimicrobium sacchariphilum NM-5T, a Facultative Anaerobic Soil Bacterium of the Class Spartobacteria.</title>
        <authorList>
            <person name="Qiu Y.L."/>
            <person name="Tourlousse D.M."/>
            <person name="Matsuura N."/>
            <person name="Ohashi A."/>
            <person name="Sekiguchi Y."/>
        </authorList>
    </citation>
    <scope>NUCLEOTIDE SEQUENCE [LARGE SCALE GENOMIC DNA]</scope>
    <source>
        <strain evidence="2">NM-5</strain>
    </source>
</reference>
<dbReference type="InParanoid" id="A0A146GB23"/>
<proteinExistence type="predicted"/>
<dbReference type="STRING" id="690879.TSACC_22837"/>
<accession>A0A146GB23</accession>
<comment type="caution">
    <text evidence="1">The sequence shown here is derived from an EMBL/GenBank/DDBJ whole genome shotgun (WGS) entry which is preliminary data.</text>
</comment>
<protein>
    <submittedName>
        <fullName evidence="1">Uncharacterized protein</fullName>
    </submittedName>
</protein>
<dbReference type="Proteomes" id="UP000076023">
    <property type="component" value="Unassembled WGS sequence"/>
</dbReference>
<evidence type="ECO:0000313" key="1">
    <source>
        <dbReference type="EMBL" id="GAT34412.1"/>
    </source>
</evidence>
<name>A0A146GB23_TERSA</name>
<evidence type="ECO:0000313" key="2">
    <source>
        <dbReference type="Proteomes" id="UP000076023"/>
    </source>
</evidence>
<dbReference type="RefSeq" id="WP_075080044.1">
    <property type="nucleotide sequence ID" value="NZ_BDCO01000002.1"/>
</dbReference>
<organism evidence="1 2">
    <name type="scientific">Terrimicrobium sacchariphilum</name>
    <dbReference type="NCBI Taxonomy" id="690879"/>
    <lineage>
        <taxon>Bacteria</taxon>
        <taxon>Pseudomonadati</taxon>
        <taxon>Verrucomicrobiota</taxon>
        <taxon>Terrimicrobiia</taxon>
        <taxon>Terrimicrobiales</taxon>
        <taxon>Terrimicrobiaceae</taxon>
        <taxon>Terrimicrobium</taxon>
    </lineage>
</organism>
<gene>
    <name evidence="1" type="ORF">TSACC_22837</name>
</gene>
<dbReference type="InterPro" id="IPR043773">
    <property type="entry name" value="JetA"/>
</dbReference>
<keyword evidence="2" id="KW-1185">Reference proteome</keyword>
<sequence length="493" mass="55642">MASEIPLSTRLSRTVSADFFRPLTRPSAPVYVDCACRLEEEAGLAGRLPLLDAQQIIREVLLAHPSVHFDEDEGALLRDVRQRASVFLTKLLAAGWVEEQTLGLHDRRIIISPGLRLLLGMLRTLVEDQVAELQAFADTLRGVCETLERNHALDPLTQSGDDLRGTVHDLNQRLDLAVSQLYSVEKLIASFEMRQRHSESPLETLQVFYTEFSRGQHMVCYDVLSKGGLISRLRAARARVSDGRDDPLTRDRLAEGLREHYGYDEAEAATRANTILLRLERSLGGLGEIARAIDERMAAFNRLSQQRYRYQTEIRGRRPELVRAYCDAINHAHGGGHFRIFANIAPDFRPLCPETRFLHGTESLWKMHKRRTPADLSFATGRATPEDESAALAALRERQRLALTPLRAAKLVAKFLPKKGEKGAVGDFAVENTDELLDLLAIVAYDHAQDENGRTIRWKVDGLRRSSGLEPEKVARDAQLDWLMDRFEVNRTQ</sequence>